<name>A0A4R8DX30_9BACT</name>
<organism evidence="1 2">
    <name type="scientific">Dinghuibacter silviterrae</name>
    <dbReference type="NCBI Taxonomy" id="1539049"/>
    <lineage>
        <taxon>Bacteria</taxon>
        <taxon>Pseudomonadati</taxon>
        <taxon>Bacteroidota</taxon>
        <taxon>Chitinophagia</taxon>
        <taxon>Chitinophagales</taxon>
        <taxon>Chitinophagaceae</taxon>
        <taxon>Dinghuibacter</taxon>
    </lineage>
</organism>
<dbReference type="OrthoDB" id="9790710at2"/>
<dbReference type="AlphaFoldDB" id="A0A4R8DX30"/>
<accession>A0A4R8DX30</accession>
<protein>
    <recommendedName>
        <fullName evidence="3">Glycosyltransferase involved in cell wall biosynthesis</fullName>
    </recommendedName>
</protein>
<dbReference type="SUPFAM" id="SSF53756">
    <property type="entry name" value="UDP-Glycosyltransferase/glycogen phosphorylase"/>
    <property type="match status" value="1"/>
</dbReference>
<reference evidence="1 2" key="1">
    <citation type="submission" date="2019-03" db="EMBL/GenBank/DDBJ databases">
        <title>Genomic Encyclopedia of Type Strains, Phase IV (KMG-IV): sequencing the most valuable type-strain genomes for metagenomic binning, comparative biology and taxonomic classification.</title>
        <authorList>
            <person name="Goeker M."/>
        </authorList>
    </citation>
    <scope>NUCLEOTIDE SEQUENCE [LARGE SCALE GENOMIC DNA]</scope>
    <source>
        <strain evidence="1 2">DSM 100059</strain>
    </source>
</reference>
<sequence length="402" mass="44219">MMVYVYPNIPRHLMGGGNPYVENLKRSLGVDPQTAPNAFRDLLRKGFRADVLVLNWVEDLPLRKSGTVQALVFLLALPVLKLRGQQIVWIKHNKDNHSGKKSWLGARIRKALTRYATLIVVHSTDCDLPAALPNLRFVPHPSHLRAEDIAGPAAADIADIAAADIAGPAAADIADIAAADIADIAAADIAEAAADIAGAAADNAAPRPEADPPPIDLLIWGSLLPYKGVLEFLRFADQDPYLRTLRIHIQGKCAPGYREALEPYVKGNIKLVDDYIAEDALEGLFRQTKCILFTYRKTSVLSSGVLIDSLRAGKRILGPDCGAFRDLATYDFVSLYKELKDLPELFRRYEYDYQLNQDSVRAFVTDHSWDNFGARLKTMLTADPDLLKNVNTCPESPYSSSG</sequence>
<evidence type="ECO:0000313" key="1">
    <source>
        <dbReference type="EMBL" id="TDX01771.1"/>
    </source>
</evidence>
<comment type="caution">
    <text evidence="1">The sequence shown here is derived from an EMBL/GenBank/DDBJ whole genome shotgun (WGS) entry which is preliminary data.</text>
</comment>
<keyword evidence="2" id="KW-1185">Reference proteome</keyword>
<dbReference type="RefSeq" id="WP_133994410.1">
    <property type="nucleotide sequence ID" value="NZ_SODV01000001.1"/>
</dbReference>
<proteinExistence type="predicted"/>
<evidence type="ECO:0008006" key="3">
    <source>
        <dbReference type="Google" id="ProtNLM"/>
    </source>
</evidence>
<dbReference type="EMBL" id="SODV01000001">
    <property type="protein sequence ID" value="TDX01771.1"/>
    <property type="molecule type" value="Genomic_DNA"/>
</dbReference>
<dbReference type="Gene3D" id="3.40.50.2000">
    <property type="entry name" value="Glycogen Phosphorylase B"/>
    <property type="match status" value="1"/>
</dbReference>
<dbReference type="Proteomes" id="UP000294498">
    <property type="component" value="Unassembled WGS sequence"/>
</dbReference>
<evidence type="ECO:0000313" key="2">
    <source>
        <dbReference type="Proteomes" id="UP000294498"/>
    </source>
</evidence>
<gene>
    <name evidence="1" type="ORF">EDB95_2814</name>
</gene>